<feature type="domain" description="C2H2-type" evidence="3">
    <location>
        <begin position="563"/>
        <end position="591"/>
    </location>
</feature>
<feature type="compositionally biased region" description="Low complexity" evidence="2">
    <location>
        <begin position="520"/>
        <end position="551"/>
    </location>
</feature>
<dbReference type="EMBL" id="MU866147">
    <property type="protein sequence ID" value="KAK4178106.1"/>
    <property type="molecule type" value="Genomic_DNA"/>
</dbReference>
<keyword evidence="1" id="KW-0863">Zinc-finger</keyword>
<feature type="compositionally biased region" description="Low complexity" evidence="2">
    <location>
        <begin position="403"/>
        <end position="415"/>
    </location>
</feature>
<feature type="compositionally biased region" description="Polar residues" evidence="2">
    <location>
        <begin position="1"/>
        <end position="14"/>
    </location>
</feature>
<reference evidence="4" key="2">
    <citation type="submission" date="2023-05" db="EMBL/GenBank/DDBJ databases">
        <authorList>
            <consortium name="Lawrence Berkeley National Laboratory"/>
            <person name="Steindorff A."/>
            <person name="Hensen N."/>
            <person name="Bonometti L."/>
            <person name="Westerberg I."/>
            <person name="Brannstrom I.O."/>
            <person name="Guillou S."/>
            <person name="Cros-Aarteil S."/>
            <person name="Calhoun S."/>
            <person name="Haridas S."/>
            <person name="Kuo A."/>
            <person name="Mondo S."/>
            <person name="Pangilinan J."/>
            <person name="Riley R."/>
            <person name="Labutti K."/>
            <person name="Andreopoulos B."/>
            <person name="Lipzen A."/>
            <person name="Chen C."/>
            <person name="Yanf M."/>
            <person name="Daum C."/>
            <person name="Ng V."/>
            <person name="Clum A."/>
            <person name="Ohm R."/>
            <person name="Martin F."/>
            <person name="Silar P."/>
            <person name="Natvig D."/>
            <person name="Lalanne C."/>
            <person name="Gautier V."/>
            <person name="Ament-Velasquez S.L."/>
            <person name="Kruys A."/>
            <person name="Hutchinson M.I."/>
            <person name="Powell A.J."/>
            <person name="Barry K."/>
            <person name="Miller A.N."/>
            <person name="Grigoriev I.V."/>
            <person name="Debuchy R."/>
            <person name="Gladieux P."/>
            <person name="Thoren M.H."/>
            <person name="Johannesson H."/>
        </authorList>
    </citation>
    <scope>NUCLEOTIDE SEQUENCE</scope>
    <source>
        <strain evidence="4">CBS 892.96</strain>
    </source>
</reference>
<gene>
    <name evidence="4" type="ORF">QBC36DRAFT_210196</name>
</gene>
<evidence type="ECO:0000259" key="3">
    <source>
        <dbReference type="PROSITE" id="PS50157"/>
    </source>
</evidence>
<evidence type="ECO:0000313" key="5">
    <source>
        <dbReference type="Proteomes" id="UP001302321"/>
    </source>
</evidence>
<reference evidence="4" key="1">
    <citation type="journal article" date="2023" name="Mol. Phylogenet. Evol.">
        <title>Genome-scale phylogeny and comparative genomics of the fungal order Sordariales.</title>
        <authorList>
            <person name="Hensen N."/>
            <person name="Bonometti L."/>
            <person name="Westerberg I."/>
            <person name="Brannstrom I.O."/>
            <person name="Guillou S."/>
            <person name="Cros-Aarteil S."/>
            <person name="Calhoun S."/>
            <person name="Haridas S."/>
            <person name="Kuo A."/>
            <person name="Mondo S."/>
            <person name="Pangilinan J."/>
            <person name="Riley R."/>
            <person name="LaButti K."/>
            <person name="Andreopoulos B."/>
            <person name="Lipzen A."/>
            <person name="Chen C."/>
            <person name="Yan M."/>
            <person name="Daum C."/>
            <person name="Ng V."/>
            <person name="Clum A."/>
            <person name="Steindorff A."/>
            <person name="Ohm R.A."/>
            <person name="Martin F."/>
            <person name="Silar P."/>
            <person name="Natvig D.O."/>
            <person name="Lalanne C."/>
            <person name="Gautier V."/>
            <person name="Ament-Velasquez S.L."/>
            <person name="Kruys A."/>
            <person name="Hutchinson M.I."/>
            <person name="Powell A.J."/>
            <person name="Barry K."/>
            <person name="Miller A.N."/>
            <person name="Grigoriev I.V."/>
            <person name="Debuchy R."/>
            <person name="Gladieux P."/>
            <person name="Hiltunen Thoren M."/>
            <person name="Johannesson H."/>
        </authorList>
    </citation>
    <scope>NUCLEOTIDE SEQUENCE</scope>
    <source>
        <strain evidence="4">CBS 892.96</strain>
    </source>
</reference>
<evidence type="ECO:0000256" key="2">
    <source>
        <dbReference type="SAM" id="MobiDB-lite"/>
    </source>
</evidence>
<proteinExistence type="predicted"/>
<name>A0AAN6WA83_9PEZI</name>
<feature type="compositionally biased region" description="Polar residues" evidence="2">
    <location>
        <begin position="46"/>
        <end position="55"/>
    </location>
</feature>
<dbReference type="AlphaFoldDB" id="A0AAN6WA83"/>
<organism evidence="4 5">
    <name type="scientific">Triangularia setosa</name>
    <dbReference type="NCBI Taxonomy" id="2587417"/>
    <lineage>
        <taxon>Eukaryota</taxon>
        <taxon>Fungi</taxon>
        <taxon>Dikarya</taxon>
        <taxon>Ascomycota</taxon>
        <taxon>Pezizomycotina</taxon>
        <taxon>Sordariomycetes</taxon>
        <taxon>Sordariomycetidae</taxon>
        <taxon>Sordariales</taxon>
        <taxon>Podosporaceae</taxon>
        <taxon>Triangularia</taxon>
    </lineage>
</organism>
<dbReference type="PROSITE" id="PS50157">
    <property type="entry name" value="ZINC_FINGER_C2H2_2"/>
    <property type="match status" value="1"/>
</dbReference>
<feature type="region of interest" description="Disordered" evidence="2">
    <location>
        <begin position="341"/>
        <end position="416"/>
    </location>
</feature>
<feature type="region of interest" description="Disordered" evidence="2">
    <location>
        <begin position="624"/>
        <end position="660"/>
    </location>
</feature>
<evidence type="ECO:0000256" key="1">
    <source>
        <dbReference type="PROSITE-ProRule" id="PRU00042"/>
    </source>
</evidence>
<feature type="compositionally biased region" description="Basic residues" evidence="2">
    <location>
        <begin position="373"/>
        <end position="402"/>
    </location>
</feature>
<feature type="compositionally biased region" description="Acidic residues" evidence="2">
    <location>
        <begin position="346"/>
        <end position="359"/>
    </location>
</feature>
<dbReference type="Pfam" id="PF10680">
    <property type="entry name" value="RRN9"/>
    <property type="match status" value="1"/>
</dbReference>
<evidence type="ECO:0000313" key="4">
    <source>
        <dbReference type="EMBL" id="KAK4178106.1"/>
    </source>
</evidence>
<comment type="caution">
    <text evidence="4">The sequence shown here is derived from an EMBL/GenBank/DDBJ whole genome shotgun (WGS) entry which is preliminary data.</text>
</comment>
<keyword evidence="1" id="KW-0479">Metal-binding</keyword>
<keyword evidence="1" id="KW-0862">Zinc</keyword>
<protein>
    <recommendedName>
        <fullName evidence="3">C2H2-type domain-containing protein</fullName>
    </recommendedName>
</protein>
<dbReference type="InterPro" id="IPR013087">
    <property type="entry name" value="Znf_C2H2_type"/>
</dbReference>
<dbReference type="Gene3D" id="3.30.160.60">
    <property type="entry name" value="Classic Zinc Finger"/>
    <property type="match status" value="1"/>
</dbReference>
<dbReference type="GO" id="GO:0008270">
    <property type="term" value="F:zinc ion binding"/>
    <property type="evidence" value="ECO:0007669"/>
    <property type="project" value="UniProtKB-KW"/>
</dbReference>
<dbReference type="InterPro" id="IPR059095">
    <property type="entry name" value="Znf_C2H2_17_2nd"/>
</dbReference>
<keyword evidence="5" id="KW-1185">Reference proteome</keyword>
<feature type="region of interest" description="Disordered" evidence="2">
    <location>
        <begin position="1"/>
        <end position="92"/>
    </location>
</feature>
<feature type="region of interest" description="Disordered" evidence="2">
    <location>
        <begin position="267"/>
        <end position="294"/>
    </location>
</feature>
<dbReference type="Pfam" id="PF26176">
    <property type="entry name" value="zf_C2H2_17_2"/>
    <property type="match status" value="1"/>
</dbReference>
<feature type="region of interest" description="Disordered" evidence="2">
    <location>
        <begin position="520"/>
        <end position="558"/>
    </location>
</feature>
<accession>A0AAN6WA83</accession>
<dbReference type="Proteomes" id="UP001302321">
    <property type="component" value="Unassembled WGS sequence"/>
</dbReference>
<sequence>MDFLSSQISPSYQLSPKRPVSQLSSDDDGDDHNPSQADQDDDDNHNPSPIATTENPQKEWEDLFTSSIASAASDELHERRPNRWKGNPSTWRTWTNNERKTWESIENVRKADLSVHLYNAFALKKGIRKGPEERFLGGGEGQNNGGWNVGRGWTAWPLEVEEVPGDELLDLEADDGNQGFMFRREEGGGKWAGRNLEEVVSATVLRLAKKRFDMRVEGWEGRNEVEQVEEEEVDGDVMHSIEQGDGEEEVGDKEDEGSVIETGYDTAAEDGTDANGAVSTRGGKKRRMSTTTKAEQTFTPVMSADDERNYALVRPAARRIMERLDKTLMVLHHARAAAVKDTYGGDTDEDEDSEDEENEESRNNMMDADGRPVLRRRRGRSRTRSRSRAGSRLRKLRFRSKSRSSSSNSSGSNVSTKISRIGLQNWRDVLGAAALAGFSPEVIARATQRCSNLFNEEMVMHTLPEQAVTSGKPAIQTVRYQPKLSGHQSPLSDEGDYEYNEQLLAHRRTINRQSTAAITADPANAPAPAAKRASTPAAPSRRNRSATPGASSTGGGRHLCPFIDCPRAVEGFSRNANLQRHIRLVHQQEPPVVQITDDEEDSEDGLAGGVHIDGFLQPIKIRKGWRGDDAAKRQRKFRTKPRFGGPDIEDDDDGGRDARD</sequence>
<dbReference type="InterPro" id="IPR019622">
    <property type="entry name" value="Rrn9_dom"/>
</dbReference>